<dbReference type="Proteomes" id="UP001352852">
    <property type="component" value="Unassembled WGS sequence"/>
</dbReference>
<evidence type="ECO:0000313" key="1">
    <source>
        <dbReference type="EMBL" id="MED6279519.1"/>
    </source>
</evidence>
<reference evidence="1 2" key="1">
    <citation type="submission" date="2021-06" db="EMBL/GenBank/DDBJ databases">
        <authorList>
            <person name="Palmer J.M."/>
        </authorList>
    </citation>
    <scope>NUCLEOTIDE SEQUENCE [LARGE SCALE GENOMIC DNA]</scope>
    <source>
        <strain evidence="1 2">CL_MEX2019</strain>
        <tissue evidence="1">Muscle</tissue>
    </source>
</reference>
<organism evidence="1 2">
    <name type="scientific">Characodon lateralis</name>
    <dbReference type="NCBI Taxonomy" id="208331"/>
    <lineage>
        <taxon>Eukaryota</taxon>
        <taxon>Metazoa</taxon>
        <taxon>Chordata</taxon>
        <taxon>Craniata</taxon>
        <taxon>Vertebrata</taxon>
        <taxon>Euteleostomi</taxon>
        <taxon>Actinopterygii</taxon>
        <taxon>Neopterygii</taxon>
        <taxon>Teleostei</taxon>
        <taxon>Neoteleostei</taxon>
        <taxon>Acanthomorphata</taxon>
        <taxon>Ovalentaria</taxon>
        <taxon>Atherinomorphae</taxon>
        <taxon>Cyprinodontiformes</taxon>
        <taxon>Goodeidae</taxon>
        <taxon>Characodon</taxon>
    </lineage>
</organism>
<evidence type="ECO:0000313" key="2">
    <source>
        <dbReference type="Proteomes" id="UP001352852"/>
    </source>
</evidence>
<protein>
    <submittedName>
        <fullName evidence="1">Uncharacterized protein</fullName>
    </submittedName>
</protein>
<gene>
    <name evidence="1" type="ORF">CHARACLAT_001650</name>
</gene>
<sequence length="67" mass="7511">MGAEFRATPDNNRLRRSLAQEIGYHIPFIRSPLCFHVNSCYKNTDSKRDVEPAAQASEMSPGRVICG</sequence>
<comment type="caution">
    <text evidence="1">The sequence shown here is derived from an EMBL/GenBank/DDBJ whole genome shotgun (WGS) entry which is preliminary data.</text>
</comment>
<accession>A0ABU7E0U4</accession>
<keyword evidence="2" id="KW-1185">Reference proteome</keyword>
<dbReference type="EMBL" id="JAHUTJ010041049">
    <property type="protein sequence ID" value="MED6279519.1"/>
    <property type="molecule type" value="Genomic_DNA"/>
</dbReference>
<proteinExistence type="predicted"/>
<name>A0ABU7E0U4_9TELE</name>